<dbReference type="InterPro" id="IPR003594">
    <property type="entry name" value="HATPase_dom"/>
</dbReference>
<dbReference type="CDD" id="cd00082">
    <property type="entry name" value="HisKA"/>
    <property type="match status" value="1"/>
</dbReference>
<dbReference type="GO" id="GO:0000155">
    <property type="term" value="F:phosphorelay sensor kinase activity"/>
    <property type="evidence" value="ECO:0007669"/>
    <property type="project" value="InterPro"/>
</dbReference>
<dbReference type="Gene3D" id="1.10.287.130">
    <property type="match status" value="1"/>
</dbReference>
<evidence type="ECO:0000259" key="26">
    <source>
        <dbReference type="PROSITE" id="PS50885"/>
    </source>
</evidence>
<dbReference type="InterPro" id="IPR036097">
    <property type="entry name" value="HisK_dim/P_sf"/>
</dbReference>
<evidence type="ECO:0000256" key="21">
    <source>
        <dbReference type="ARBA" id="ARBA00040454"/>
    </source>
</evidence>
<evidence type="ECO:0000256" key="13">
    <source>
        <dbReference type="ARBA" id="ARBA00022840"/>
    </source>
</evidence>
<evidence type="ECO:0000256" key="23">
    <source>
        <dbReference type="SAM" id="MobiDB-lite"/>
    </source>
</evidence>
<keyword evidence="28" id="KW-1185">Reference proteome</keyword>
<evidence type="ECO:0000313" key="28">
    <source>
        <dbReference type="Proteomes" id="UP000612585"/>
    </source>
</evidence>
<comment type="cofactor">
    <cofactor evidence="2">
        <name>Mn(2+)</name>
        <dbReference type="ChEBI" id="CHEBI:29035"/>
    </cofactor>
</comment>
<dbReference type="SUPFAM" id="SSF158472">
    <property type="entry name" value="HAMP domain-like"/>
    <property type="match status" value="1"/>
</dbReference>
<dbReference type="Gene3D" id="3.30.565.10">
    <property type="entry name" value="Histidine kinase-like ATPase, C-terminal domain"/>
    <property type="match status" value="1"/>
</dbReference>
<evidence type="ECO:0000256" key="10">
    <source>
        <dbReference type="ARBA" id="ARBA00022741"/>
    </source>
</evidence>
<dbReference type="InterPro" id="IPR004358">
    <property type="entry name" value="Sig_transdc_His_kin-like_C"/>
</dbReference>
<accession>A0A8J3Z1Y9</accession>
<evidence type="ECO:0000256" key="17">
    <source>
        <dbReference type="ARBA" id="ARBA00023012"/>
    </source>
</evidence>
<keyword evidence="13" id="KW-0067">ATP-binding</keyword>
<comment type="caution">
    <text evidence="27">The sequence shown here is derived from an EMBL/GenBank/DDBJ whole genome shotgun (WGS) entry which is preliminary data.</text>
</comment>
<evidence type="ECO:0000256" key="3">
    <source>
        <dbReference type="ARBA" id="ARBA00001946"/>
    </source>
</evidence>
<feature type="domain" description="Histidine kinase" evidence="25">
    <location>
        <begin position="246"/>
        <end position="457"/>
    </location>
</feature>
<keyword evidence="16 24" id="KW-1133">Transmembrane helix</keyword>
<dbReference type="InterPro" id="IPR050980">
    <property type="entry name" value="2C_sensor_his_kinase"/>
</dbReference>
<dbReference type="SMART" id="SM00388">
    <property type="entry name" value="HisKA"/>
    <property type="match status" value="1"/>
</dbReference>
<gene>
    <name evidence="27" type="ORF">Vau01_034670</name>
</gene>
<keyword evidence="18" id="KW-0346">Stress response</keyword>
<evidence type="ECO:0000256" key="7">
    <source>
        <dbReference type="ARBA" id="ARBA00022553"/>
    </source>
</evidence>
<proteinExistence type="predicted"/>
<organism evidence="27 28">
    <name type="scientific">Virgisporangium aurantiacum</name>
    <dbReference type="NCBI Taxonomy" id="175570"/>
    <lineage>
        <taxon>Bacteria</taxon>
        <taxon>Bacillati</taxon>
        <taxon>Actinomycetota</taxon>
        <taxon>Actinomycetes</taxon>
        <taxon>Micromonosporales</taxon>
        <taxon>Micromonosporaceae</taxon>
        <taxon>Virgisporangium</taxon>
    </lineage>
</organism>
<dbReference type="EMBL" id="BOPG01000023">
    <property type="protein sequence ID" value="GIJ55951.1"/>
    <property type="molecule type" value="Genomic_DNA"/>
</dbReference>
<evidence type="ECO:0000256" key="11">
    <source>
        <dbReference type="ARBA" id="ARBA00022777"/>
    </source>
</evidence>
<reference evidence="27" key="1">
    <citation type="submission" date="2021-01" db="EMBL/GenBank/DDBJ databases">
        <title>Whole genome shotgun sequence of Virgisporangium aurantiacum NBRC 16421.</title>
        <authorList>
            <person name="Komaki H."/>
            <person name="Tamura T."/>
        </authorList>
    </citation>
    <scope>NUCLEOTIDE SEQUENCE</scope>
    <source>
        <strain evidence="27">NBRC 16421</strain>
    </source>
</reference>
<keyword evidence="8" id="KW-0808">Transferase</keyword>
<dbReference type="Pfam" id="PF00512">
    <property type="entry name" value="HisKA"/>
    <property type="match status" value="1"/>
</dbReference>
<dbReference type="CDD" id="cd06225">
    <property type="entry name" value="HAMP"/>
    <property type="match status" value="1"/>
</dbReference>
<dbReference type="PROSITE" id="PS50885">
    <property type="entry name" value="HAMP"/>
    <property type="match status" value="1"/>
</dbReference>
<dbReference type="RefSeq" id="WP_203993505.1">
    <property type="nucleotide sequence ID" value="NZ_BOPG01000023.1"/>
</dbReference>
<keyword evidence="11 27" id="KW-0418">Kinase</keyword>
<dbReference type="PRINTS" id="PR00344">
    <property type="entry name" value="BCTRLSENSOR"/>
</dbReference>
<evidence type="ECO:0000259" key="25">
    <source>
        <dbReference type="PROSITE" id="PS50109"/>
    </source>
</evidence>
<dbReference type="AlphaFoldDB" id="A0A8J3Z1Y9"/>
<keyword evidence="19" id="KW-0843">Virulence</keyword>
<evidence type="ECO:0000256" key="2">
    <source>
        <dbReference type="ARBA" id="ARBA00001936"/>
    </source>
</evidence>
<dbReference type="SUPFAM" id="SSF55874">
    <property type="entry name" value="ATPase domain of HSP90 chaperone/DNA topoisomerase II/histidine kinase"/>
    <property type="match status" value="1"/>
</dbReference>
<dbReference type="PANTHER" id="PTHR44936">
    <property type="entry name" value="SENSOR PROTEIN CREC"/>
    <property type="match status" value="1"/>
</dbReference>
<dbReference type="Proteomes" id="UP000612585">
    <property type="component" value="Unassembled WGS sequence"/>
</dbReference>
<feature type="compositionally biased region" description="Low complexity" evidence="23">
    <location>
        <begin position="459"/>
        <end position="473"/>
    </location>
</feature>
<evidence type="ECO:0000256" key="1">
    <source>
        <dbReference type="ARBA" id="ARBA00000085"/>
    </source>
</evidence>
<dbReference type="SUPFAM" id="SSF47384">
    <property type="entry name" value="Homodimeric domain of signal transducing histidine kinase"/>
    <property type="match status" value="1"/>
</dbReference>
<dbReference type="InterPro" id="IPR003660">
    <property type="entry name" value="HAMP_dom"/>
</dbReference>
<dbReference type="EC" id="2.7.13.3" evidence="5"/>
<evidence type="ECO:0000256" key="19">
    <source>
        <dbReference type="ARBA" id="ARBA00023026"/>
    </source>
</evidence>
<dbReference type="Pfam" id="PF02518">
    <property type="entry name" value="HATPase_c"/>
    <property type="match status" value="1"/>
</dbReference>
<dbReference type="Gene3D" id="6.10.340.10">
    <property type="match status" value="1"/>
</dbReference>
<keyword evidence="10" id="KW-0547">Nucleotide-binding</keyword>
<dbReference type="SMART" id="SM00387">
    <property type="entry name" value="HATPase_c"/>
    <property type="match status" value="1"/>
</dbReference>
<keyword evidence="14" id="KW-0460">Magnesium</keyword>
<evidence type="ECO:0000256" key="9">
    <source>
        <dbReference type="ARBA" id="ARBA00022692"/>
    </source>
</evidence>
<evidence type="ECO:0000256" key="20">
    <source>
        <dbReference type="ARBA" id="ARBA00023211"/>
    </source>
</evidence>
<dbReference type="GO" id="GO:0005886">
    <property type="term" value="C:plasma membrane"/>
    <property type="evidence" value="ECO:0007669"/>
    <property type="project" value="UniProtKB-SubCell"/>
</dbReference>
<comment type="catalytic activity">
    <reaction evidence="1">
        <text>ATP + protein L-histidine = ADP + protein N-phospho-L-histidine.</text>
        <dbReference type="EC" id="2.7.13.3"/>
    </reaction>
</comment>
<feature type="compositionally biased region" description="Pro residues" evidence="23">
    <location>
        <begin position="474"/>
        <end position="485"/>
    </location>
</feature>
<evidence type="ECO:0000256" key="14">
    <source>
        <dbReference type="ARBA" id="ARBA00022842"/>
    </source>
</evidence>
<evidence type="ECO:0000256" key="24">
    <source>
        <dbReference type="SAM" id="Phobius"/>
    </source>
</evidence>
<dbReference type="InterPro" id="IPR003661">
    <property type="entry name" value="HisK_dim/P_dom"/>
</dbReference>
<name>A0A8J3Z1Y9_9ACTN</name>
<dbReference type="InterPro" id="IPR036890">
    <property type="entry name" value="HATPase_C_sf"/>
</dbReference>
<evidence type="ECO:0000256" key="6">
    <source>
        <dbReference type="ARBA" id="ARBA00022475"/>
    </source>
</evidence>
<evidence type="ECO:0000256" key="22">
    <source>
        <dbReference type="ARBA" id="ARBA00041776"/>
    </source>
</evidence>
<sequence length="485" mass="51752">MLRRLRIVYVGLTASVLVGLCVPLAASFAAAQAQIVYIDRFNDTAYFASLAEPALRTDRAEALHQILDQHYQLYGIAVAVIGRDGKTLYETRDGLDLSARETRDKIDTALAGRYRLPQETVWPWNTDDIVVVAPISSGGQVSGAIVTVSPSLGLRSSSGAQIAVLAIVSIACLLVAIAAAGPLTRWMLRPVENLAGAVHALGDGRFGDRVRVDSGPPELRRLAESFNRMADRIATLVERQRSFVSYASHQLRTPLATVRLCVDNIRPALRPHGIDDYELMAEEIERMGRVCDALLAYARAEVMDDAVEDVDAAVIADERVGVWRSLAAQFGVRLQRVGPSSAPARAAAEALDQSLDALLSNAIKFAGDGAEVIVAVESDVDGRVAVHVVDNGPGMPPEDLARAREPFWRRTTHQNIDGSGLGVTIADSLITASGGRLDLMTAQPHGVHAKITLPAAEPARGALRGPPAVAAPGRPGPPVWPDVPG</sequence>
<keyword evidence="20" id="KW-0464">Manganese</keyword>
<evidence type="ECO:0000256" key="4">
    <source>
        <dbReference type="ARBA" id="ARBA00004651"/>
    </source>
</evidence>
<feature type="domain" description="HAMP" evidence="26">
    <location>
        <begin position="185"/>
        <end position="238"/>
    </location>
</feature>
<dbReference type="PROSITE" id="PS50109">
    <property type="entry name" value="HIS_KIN"/>
    <property type="match status" value="1"/>
</dbReference>
<dbReference type="GO" id="GO:0004721">
    <property type="term" value="F:phosphoprotein phosphatase activity"/>
    <property type="evidence" value="ECO:0007669"/>
    <property type="project" value="UniProtKB-KW"/>
</dbReference>
<evidence type="ECO:0000256" key="12">
    <source>
        <dbReference type="ARBA" id="ARBA00022801"/>
    </source>
</evidence>
<dbReference type="PANTHER" id="PTHR44936:SF9">
    <property type="entry name" value="SENSOR PROTEIN CREC"/>
    <property type="match status" value="1"/>
</dbReference>
<evidence type="ECO:0000256" key="8">
    <source>
        <dbReference type="ARBA" id="ARBA00022679"/>
    </source>
</evidence>
<keyword evidence="24" id="KW-0472">Membrane</keyword>
<dbReference type="InterPro" id="IPR005467">
    <property type="entry name" value="His_kinase_dom"/>
</dbReference>
<evidence type="ECO:0000256" key="15">
    <source>
        <dbReference type="ARBA" id="ARBA00022912"/>
    </source>
</evidence>
<comment type="subcellular location">
    <subcellularLocation>
        <location evidence="4">Cell membrane</location>
        <topology evidence="4">Multi-pass membrane protein</topology>
    </subcellularLocation>
</comment>
<keyword evidence="7" id="KW-0597">Phosphoprotein</keyword>
<evidence type="ECO:0000256" key="18">
    <source>
        <dbReference type="ARBA" id="ARBA00023016"/>
    </source>
</evidence>
<dbReference type="Pfam" id="PF00672">
    <property type="entry name" value="HAMP"/>
    <property type="match status" value="1"/>
</dbReference>
<keyword evidence="15" id="KW-0904">Protein phosphatase</keyword>
<dbReference type="CDD" id="cd00075">
    <property type="entry name" value="HATPase"/>
    <property type="match status" value="1"/>
</dbReference>
<keyword evidence="12" id="KW-0378">Hydrolase</keyword>
<evidence type="ECO:0000313" key="27">
    <source>
        <dbReference type="EMBL" id="GIJ55951.1"/>
    </source>
</evidence>
<keyword evidence="6" id="KW-1003">Cell membrane</keyword>
<feature type="region of interest" description="Disordered" evidence="23">
    <location>
        <begin position="459"/>
        <end position="485"/>
    </location>
</feature>
<protein>
    <recommendedName>
        <fullName evidence="21">Signal transduction histidine-protein kinase/phosphatase MprB</fullName>
        <ecNumber evidence="5">2.7.13.3</ecNumber>
    </recommendedName>
    <alternativeName>
        <fullName evidence="22">Mycobacterial persistence regulator B</fullName>
    </alternativeName>
</protein>
<dbReference type="SMART" id="SM00304">
    <property type="entry name" value="HAMP"/>
    <property type="match status" value="1"/>
</dbReference>
<feature type="transmembrane region" description="Helical" evidence="24">
    <location>
        <begin position="159"/>
        <end position="180"/>
    </location>
</feature>
<keyword evidence="9 24" id="KW-0812">Transmembrane</keyword>
<keyword evidence="17" id="KW-0902">Two-component regulatory system</keyword>
<evidence type="ECO:0000256" key="5">
    <source>
        <dbReference type="ARBA" id="ARBA00012438"/>
    </source>
</evidence>
<evidence type="ECO:0000256" key="16">
    <source>
        <dbReference type="ARBA" id="ARBA00022989"/>
    </source>
</evidence>
<comment type="cofactor">
    <cofactor evidence="3">
        <name>Mg(2+)</name>
        <dbReference type="ChEBI" id="CHEBI:18420"/>
    </cofactor>
</comment>
<dbReference type="GO" id="GO:0005524">
    <property type="term" value="F:ATP binding"/>
    <property type="evidence" value="ECO:0007669"/>
    <property type="project" value="UniProtKB-KW"/>
</dbReference>